<comment type="caution">
    <text evidence="6">Lacks conserved residue(s) required for the propagation of feature annotation.</text>
</comment>
<feature type="binding site" evidence="6">
    <location>
        <position position="11"/>
    </location>
    <ligand>
        <name>FMN</name>
        <dbReference type="ChEBI" id="CHEBI:58210"/>
    </ligand>
</feature>
<dbReference type="InterPro" id="IPR029039">
    <property type="entry name" value="Flavoprotein-like_sf"/>
</dbReference>
<evidence type="ECO:0000256" key="3">
    <source>
        <dbReference type="ARBA" id="ARBA00023002"/>
    </source>
</evidence>
<accession>A0A126UWQ7</accession>
<dbReference type="PANTHER" id="PTHR43741:SF2">
    <property type="entry name" value="FMN-DEPENDENT NADH:QUINONE OXIDOREDUCTASE"/>
    <property type="match status" value="1"/>
</dbReference>
<comment type="function">
    <text evidence="6">Also exhibits azoreductase activity. Catalyzes the reductive cleavage of the azo bond in aromatic azo compounds to the corresponding amines.</text>
</comment>
<evidence type="ECO:0000313" key="9">
    <source>
        <dbReference type="Proteomes" id="UP000070371"/>
    </source>
</evidence>
<dbReference type="HAMAP" id="MF_01216">
    <property type="entry name" value="Azoreductase_type1"/>
    <property type="match status" value="1"/>
</dbReference>
<dbReference type="Pfam" id="PF02525">
    <property type="entry name" value="Flavodoxin_2"/>
    <property type="match status" value="1"/>
</dbReference>
<name>A0A126UWQ7_9RHOB</name>
<evidence type="ECO:0000256" key="1">
    <source>
        <dbReference type="ARBA" id="ARBA00022630"/>
    </source>
</evidence>
<feature type="domain" description="Flavodoxin-like fold" evidence="7">
    <location>
        <begin position="4"/>
        <end position="182"/>
    </location>
</feature>
<dbReference type="Gene3D" id="3.40.50.360">
    <property type="match status" value="1"/>
</dbReference>
<comment type="catalytic activity">
    <reaction evidence="5">
        <text>N,N-dimethyl-1,4-phenylenediamine + anthranilate + 2 NAD(+) = 2-(4-dimethylaminophenyl)diazenylbenzoate + 2 NADH + 2 H(+)</text>
        <dbReference type="Rhea" id="RHEA:55872"/>
        <dbReference type="ChEBI" id="CHEBI:15378"/>
        <dbReference type="ChEBI" id="CHEBI:15783"/>
        <dbReference type="ChEBI" id="CHEBI:16567"/>
        <dbReference type="ChEBI" id="CHEBI:57540"/>
        <dbReference type="ChEBI" id="CHEBI:57945"/>
        <dbReference type="ChEBI" id="CHEBI:71579"/>
        <dbReference type="EC" id="1.7.1.17"/>
    </reaction>
    <physiologicalReaction direction="right-to-left" evidence="5">
        <dbReference type="Rhea" id="RHEA:55874"/>
    </physiologicalReaction>
</comment>
<protein>
    <recommendedName>
        <fullName evidence="6">FMN dependent NADH:quinone oxidoreductase</fullName>
        <ecNumber evidence="6">1.6.5.-</ecNumber>
    </recommendedName>
    <alternativeName>
        <fullName evidence="6">Azo-dye reductase</fullName>
    </alternativeName>
    <alternativeName>
        <fullName evidence="6">FMN-dependent NADH-azo compound oxidoreductase</fullName>
    </alternativeName>
    <alternativeName>
        <fullName evidence="6">FMN-dependent NADH-azoreductase</fullName>
        <ecNumber evidence="6">1.7.1.17</ecNumber>
    </alternativeName>
</protein>
<dbReference type="EC" id="1.7.1.17" evidence="6"/>
<evidence type="ECO:0000259" key="7">
    <source>
        <dbReference type="Pfam" id="PF02525"/>
    </source>
</evidence>
<proteinExistence type="inferred from homology"/>
<dbReference type="EMBL" id="CP014327">
    <property type="protein sequence ID" value="AML50512.1"/>
    <property type="molecule type" value="Genomic_DNA"/>
</dbReference>
<keyword evidence="2 6" id="KW-0288">FMN</keyword>
<dbReference type="InterPro" id="IPR003680">
    <property type="entry name" value="Flavodoxin_fold"/>
</dbReference>
<dbReference type="RefSeq" id="WP_039001620.1">
    <property type="nucleotide sequence ID" value="NZ_CP014327.1"/>
</dbReference>
<comment type="cofactor">
    <cofactor evidence="6">
        <name>FMN</name>
        <dbReference type="ChEBI" id="CHEBI:58210"/>
    </cofactor>
    <text evidence="6">Binds 1 FMN per subunit.</text>
</comment>
<feature type="binding site" evidence="6">
    <location>
        <begin position="17"/>
        <end position="19"/>
    </location>
    <ligand>
        <name>FMN</name>
        <dbReference type="ChEBI" id="CHEBI:58210"/>
    </ligand>
</feature>
<keyword evidence="9" id="KW-1185">Reference proteome</keyword>
<dbReference type="GO" id="GO:0009055">
    <property type="term" value="F:electron transfer activity"/>
    <property type="evidence" value="ECO:0007669"/>
    <property type="project" value="UniProtKB-UniRule"/>
</dbReference>
<reference evidence="8 9" key="1">
    <citation type="submission" date="2016-02" db="EMBL/GenBank/DDBJ databases">
        <title>Complete genome sequence of Halocynthiibacter arcticus PAMC 20958t from arctic marine sediment.</title>
        <authorList>
            <person name="Lee Y.M."/>
            <person name="Baek K."/>
            <person name="Lee H.K."/>
            <person name="Shin S.C."/>
        </authorList>
    </citation>
    <scope>NUCLEOTIDE SEQUENCE [LARGE SCALE GENOMIC DNA]</scope>
    <source>
        <strain evidence="8">PAMC 20958</strain>
    </source>
</reference>
<dbReference type="PANTHER" id="PTHR43741">
    <property type="entry name" value="FMN-DEPENDENT NADH-AZOREDUCTASE 1"/>
    <property type="match status" value="1"/>
</dbReference>
<dbReference type="AlphaFoldDB" id="A0A126UWQ7"/>
<sequence length="190" mass="20054">MTHNILRIDASARYQGSISRDLGDDFIDQKPNATVTTRDLAQGIPQINETWVGATFTPPEARTTAQKATLALSDELVAELIAADEIVLTTPLYNFSAPAAFKAWVDQIARAGVTFKYTETGPVGLLDDKPVTIIVSSGGVALGSPVDFFSAHARQVFNFIGITNVTLVGASGGTEAAITTAKTELTKIAA</sequence>
<comment type="subunit">
    <text evidence="6">Homodimer.</text>
</comment>
<comment type="catalytic activity">
    <reaction evidence="6">
        <text>2 a quinone + NADH + H(+) = 2 a 1,4-benzosemiquinone + NAD(+)</text>
        <dbReference type="Rhea" id="RHEA:65952"/>
        <dbReference type="ChEBI" id="CHEBI:15378"/>
        <dbReference type="ChEBI" id="CHEBI:57540"/>
        <dbReference type="ChEBI" id="CHEBI:57945"/>
        <dbReference type="ChEBI" id="CHEBI:132124"/>
        <dbReference type="ChEBI" id="CHEBI:134225"/>
    </reaction>
</comment>
<keyword evidence="3 6" id="KW-0560">Oxidoreductase</keyword>
<dbReference type="Proteomes" id="UP000070371">
    <property type="component" value="Chromosome"/>
</dbReference>
<dbReference type="InterPro" id="IPR050104">
    <property type="entry name" value="FMN-dep_NADH:Q_OxRdtase_AzoR1"/>
</dbReference>
<dbReference type="GO" id="GO:0016652">
    <property type="term" value="F:oxidoreductase activity, acting on NAD(P)H as acceptor"/>
    <property type="evidence" value="ECO:0007669"/>
    <property type="project" value="UniProtKB-UniRule"/>
</dbReference>
<dbReference type="OrthoDB" id="9787136at2"/>
<evidence type="ECO:0000313" key="8">
    <source>
        <dbReference type="EMBL" id="AML50512.1"/>
    </source>
</evidence>
<evidence type="ECO:0000256" key="2">
    <source>
        <dbReference type="ARBA" id="ARBA00022643"/>
    </source>
</evidence>
<gene>
    <name evidence="6" type="primary">azoR</name>
    <name evidence="8" type="ORF">RC74_03820</name>
</gene>
<dbReference type="KEGG" id="hat:RC74_03820"/>
<dbReference type="STRING" id="1579316.RC74_03820"/>
<comment type="similarity">
    <text evidence="6">Belongs to the azoreductase type 1 family.</text>
</comment>
<dbReference type="EC" id="1.6.5.-" evidence="6"/>
<feature type="binding site" evidence="6">
    <location>
        <begin position="136"/>
        <end position="139"/>
    </location>
    <ligand>
        <name>FMN</name>
        <dbReference type="ChEBI" id="CHEBI:58210"/>
    </ligand>
</feature>
<comment type="function">
    <text evidence="6">Quinone reductase that provides resistance to thiol-specific stress caused by electrophilic quinones.</text>
</comment>
<dbReference type="InterPro" id="IPR023048">
    <property type="entry name" value="NADH:quinone_OxRdtase_FMN_depd"/>
</dbReference>
<evidence type="ECO:0000256" key="4">
    <source>
        <dbReference type="ARBA" id="ARBA00023027"/>
    </source>
</evidence>
<dbReference type="GO" id="GO:0010181">
    <property type="term" value="F:FMN binding"/>
    <property type="evidence" value="ECO:0007669"/>
    <property type="project" value="UniProtKB-UniRule"/>
</dbReference>
<keyword evidence="4 6" id="KW-0520">NAD</keyword>
<keyword evidence="1 6" id="KW-0285">Flavoprotein</keyword>
<dbReference type="SUPFAM" id="SSF52218">
    <property type="entry name" value="Flavoproteins"/>
    <property type="match status" value="1"/>
</dbReference>
<evidence type="ECO:0000256" key="5">
    <source>
        <dbReference type="ARBA" id="ARBA00048542"/>
    </source>
</evidence>
<evidence type="ECO:0000256" key="6">
    <source>
        <dbReference type="HAMAP-Rule" id="MF_01216"/>
    </source>
</evidence>
<organism evidence="8 9">
    <name type="scientific">Falsihalocynthiibacter arcticus</name>
    <dbReference type="NCBI Taxonomy" id="1579316"/>
    <lineage>
        <taxon>Bacteria</taxon>
        <taxon>Pseudomonadati</taxon>
        <taxon>Pseudomonadota</taxon>
        <taxon>Alphaproteobacteria</taxon>
        <taxon>Rhodobacterales</taxon>
        <taxon>Roseobacteraceae</taxon>
        <taxon>Falsihalocynthiibacter</taxon>
    </lineage>
</organism>
<dbReference type="GO" id="GO:0016655">
    <property type="term" value="F:oxidoreductase activity, acting on NAD(P)H, quinone or similar compound as acceptor"/>
    <property type="evidence" value="ECO:0007669"/>
    <property type="project" value="InterPro"/>
</dbReference>